<evidence type="ECO:0000256" key="1">
    <source>
        <dbReference type="ARBA" id="ARBA00008721"/>
    </source>
</evidence>
<dbReference type="InterPro" id="IPR024079">
    <property type="entry name" value="MetalloPept_cat_dom_sf"/>
</dbReference>
<keyword evidence="7" id="KW-0482">Metalloprotease</keyword>
<evidence type="ECO:0000256" key="5">
    <source>
        <dbReference type="ARBA" id="ARBA00022801"/>
    </source>
</evidence>
<protein>
    <submittedName>
        <fullName evidence="11">Choice-of-anchor J domain-containing protein</fullName>
    </submittedName>
</protein>
<dbReference type="Proteomes" id="UP001610063">
    <property type="component" value="Unassembled WGS sequence"/>
</dbReference>
<dbReference type="Gene3D" id="2.60.120.200">
    <property type="match status" value="2"/>
</dbReference>
<gene>
    <name evidence="11" type="ORF">ACHKAR_03415</name>
</gene>
<evidence type="ECO:0000256" key="7">
    <source>
        <dbReference type="ARBA" id="ARBA00023049"/>
    </source>
</evidence>
<evidence type="ECO:0000259" key="9">
    <source>
        <dbReference type="Pfam" id="PF05572"/>
    </source>
</evidence>
<evidence type="ECO:0000256" key="2">
    <source>
        <dbReference type="ARBA" id="ARBA00022670"/>
    </source>
</evidence>
<dbReference type="InterPro" id="IPR026444">
    <property type="entry name" value="Secre_tail"/>
</dbReference>
<comment type="similarity">
    <text evidence="1">Belongs to the peptidase M43B family.</text>
</comment>
<evidence type="ECO:0000259" key="10">
    <source>
        <dbReference type="Pfam" id="PF18962"/>
    </source>
</evidence>
<evidence type="ECO:0000256" key="3">
    <source>
        <dbReference type="ARBA" id="ARBA00022723"/>
    </source>
</evidence>
<sequence>MRGLLLFLLLFSFGISKGQERCATNQLNANVQRTEVQSDFEGWLKKRIQEKKAQQAVSPRRATAYQIPVVFHIIHDGSPVGSGSNISDDKILEQLQIINEDFSRTNADASETPAEYQDVAADAEIEFILAKQDPEGLPTSGIVRLQGSKSTYSPSEDALLTSESYWPQNDYLNIYVTDLSQGNLGYAQFPFSNLPGIASELENYKSTDGVVLDYAWTGNNENTGSFDSKGRTATHEIGHYLGLRHIWGDGGCGVDDFCEDTPPASGSSTGCPKNKISCETKDMIQNFMDYTDDVCMNLFTTCQKLRMHTVLEESPRRASLLTSPGLKEPVLTNNDLGIRSAIAPTQSQCTSMVTPGVQVRNYGLNPITAFKVSLFHEGVLQETLTSNVPLTTGETTEINFTPLFLDDQDANELTFVVTQVNGGPDGNDQNNSLTVTIAPFLPKVVPFFEDFEESTNYYKITETGAQSAWMYTTAPDSTPSNQAAVLPFYNQTANFGYQDFLITPTLDFSALTSVQLDFRYAYASRFSENLDGLIVLVSTNCGQDFLLQNMVFERYGKNLRTAGTSDFSFIPDELSDWESVNLNLTKFAGEEQVQIAFAGVNGGGNNIYLDNISVTSANLLAYDIGIKSVENLPVVSCEQSAFPLVEIKNYGYENVRDIEFQVEVNGVTFMEEFHDLFLPSGHSETFMVNTSDFMTDGFNEFIFTISQVNGRQDEQASNDQKIFYGLVNDTEDAIPVQETFENQSWIVVDPTGVPLFEVLRVNGDTVLASMSYGNETVSKSYLISPTLKTGPYNQGAIRFDYSYGQRTGFNDNLKVLLSLNCGKTFEKELLSLNSEQLAVKVSNTEWVPESREDWKTAFIDITEYMNWPELRIALVFSNGNGNRLYLDNINVLTTNDPGLPEFQNQVQLYPNPATTEFNVAFNLPEKQKVNLQLIDISGKVLFDQDFSNIINQTINLKAPSQSGFYILHVTGQEISYTKRLFIRQ</sequence>
<evidence type="ECO:0000313" key="12">
    <source>
        <dbReference type="Proteomes" id="UP001610063"/>
    </source>
</evidence>
<dbReference type="NCBIfam" id="TIGR04183">
    <property type="entry name" value="Por_Secre_tail"/>
    <property type="match status" value="1"/>
</dbReference>
<keyword evidence="2" id="KW-0645">Protease</keyword>
<dbReference type="Pfam" id="PF18962">
    <property type="entry name" value="Por_Secre_tail"/>
    <property type="match status" value="1"/>
</dbReference>
<name>A0ABW7N4I2_9BACT</name>
<evidence type="ECO:0000313" key="11">
    <source>
        <dbReference type="EMBL" id="MFH6982469.1"/>
    </source>
</evidence>
<reference evidence="11 12" key="1">
    <citation type="journal article" date="2013" name="Int. J. Syst. Evol. Microbiol.">
        <title>Marinoscillum luteum sp. nov., isolated from marine sediment.</title>
        <authorList>
            <person name="Cha I.T."/>
            <person name="Park S.J."/>
            <person name="Kim S.J."/>
            <person name="Kim J.G."/>
            <person name="Jung M.Y."/>
            <person name="Shin K.S."/>
            <person name="Kwon K.K."/>
            <person name="Yang S.H."/>
            <person name="Seo Y.S."/>
            <person name="Rhee S.K."/>
        </authorList>
    </citation>
    <scope>NUCLEOTIDE SEQUENCE [LARGE SCALE GENOMIC DNA]</scope>
    <source>
        <strain evidence="11 12">KCTC 23939</strain>
    </source>
</reference>
<dbReference type="NCBIfam" id="NF038128">
    <property type="entry name" value="choice_anch_J"/>
    <property type="match status" value="2"/>
</dbReference>
<keyword evidence="4" id="KW-0732">Signal</keyword>
<dbReference type="SUPFAM" id="SSF55486">
    <property type="entry name" value="Metalloproteases ('zincins'), catalytic domain"/>
    <property type="match status" value="1"/>
</dbReference>
<dbReference type="Gene3D" id="2.60.40.10">
    <property type="entry name" value="Immunoglobulins"/>
    <property type="match status" value="1"/>
</dbReference>
<dbReference type="CDD" id="cd04275">
    <property type="entry name" value="ZnMc_pappalysin_like"/>
    <property type="match status" value="1"/>
</dbReference>
<dbReference type="EMBL" id="JBIPKE010000011">
    <property type="protein sequence ID" value="MFH6982469.1"/>
    <property type="molecule type" value="Genomic_DNA"/>
</dbReference>
<keyword evidence="8" id="KW-1015">Disulfide bond</keyword>
<keyword evidence="3" id="KW-0479">Metal-binding</keyword>
<keyword evidence="6" id="KW-0862">Zinc</keyword>
<dbReference type="PANTHER" id="PTHR47466:SF1">
    <property type="entry name" value="METALLOPROTEASE MEP1 (AFU_ORTHOLOGUE AFUA_1G07730)-RELATED"/>
    <property type="match status" value="1"/>
</dbReference>
<proteinExistence type="inferred from homology"/>
<organism evidence="11 12">
    <name type="scientific">Marinoscillum luteum</name>
    <dbReference type="NCBI Taxonomy" id="861051"/>
    <lineage>
        <taxon>Bacteria</taxon>
        <taxon>Pseudomonadati</taxon>
        <taxon>Bacteroidota</taxon>
        <taxon>Cytophagia</taxon>
        <taxon>Cytophagales</taxon>
        <taxon>Reichenbachiellaceae</taxon>
        <taxon>Marinoscillum</taxon>
    </lineage>
</organism>
<feature type="domain" description="Peptidase M43 pregnancy-associated plasma-A" evidence="9">
    <location>
        <begin position="163"/>
        <end position="312"/>
    </location>
</feature>
<keyword evidence="12" id="KW-1185">Reference proteome</keyword>
<dbReference type="PANTHER" id="PTHR47466">
    <property type="match status" value="1"/>
</dbReference>
<evidence type="ECO:0000256" key="8">
    <source>
        <dbReference type="ARBA" id="ARBA00023157"/>
    </source>
</evidence>
<evidence type="ECO:0000256" key="6">
    <source>
        <dbReference type="ARBA" id="ARBA00022833"/>
    </source>
</evidence>
<comment type="caution">
    <text evidence="11">The sequence shown here is derived from an EMBL/GenBank/DDBJ whole genome shotgun (WGS) entry which is preliminary data.</text>
</comment>
<accession>A0ABW7N4I2</accession>
<dbReference type="Gene3D" id="3.40.390.10">
    <property type="entry name" value="Collagenase (Catalytic Domain)"/>
    <property type="match status" value="1"/>
</dbReference>
<dbReference type="RefSeq" id="WP_395416168.1">
    <property type="nucleotide sequence ID" value="NZ_JBIPKE010000011.1"/>
</dbReference>
<dbReference type="InterPro" id="IPR008754">
    <property type="entry name" value="Peptidase_M43"/>
</dbReference>
<dbReference type="InterPro" id="IPR013783">
    <property type="entry name" value="Ig-like_fold"/>
</dbReference>
<dbReference type="Pfam" id="PF05572">
    <property type="entry name" value="Peptidase_M43"/>
    <property type="match status" value="1"/>
</dbReference>
<keyword evidence="5" id="KW-0378">Hydrolase</keyword>
<evidence type="ECO:0000256" key="4">
    <source>
        <dbReference type="ARBA" id="ARBA00022729"/>
    </source>
</evidence>
<feature type="domain" description="Secretion system C-terminal sorting" evidence="10">
    <location>
        <begin position="908"/>
        <end position="982"/>
    </location>
</feature>